<dbReference type="EMBL" id="CP163431">
    <property type="protein sequence ID" value="XDQ07903.1"/>
    <property type="molecule type" value="Genomic_DNA"/>
</dbReference>
<dbReference type="InterPro" id="IPR000086">
    <property type="entry name" value="NUDIX_hydrolase_dom"/>
</dbReference>
<evidence type="ECO:0000259" key="1">
    <source>
        <dbReference type="Pfam" id="PF00293"/>
    </source>
</evidence>
<reference evidence="2" key="1">
    <citation type="submission" date="2024-07" db="EMBL/GenBank/DDBJ databases">
        <authorList>
            <person name="Yu S.T."/>
        </authorList>
    </citation>
    <scope>NUCLEOTIDE SEQUENCE</scope>
    <source>
        <strain evidence="2">R08</strain>
    </source>
</reference>
<dbReference type="Gene3D" id="3.90.79.10">
    <property type="entry name" value="Nucleoside Triphosphate Pyrophosphohydrolase"/>
    <property type="match status" value="1"/>
</dbReference>
<evidence type="ECO:0000313" key="2">
    <source>
        <dbReference type="EMBL" id="XDQ07903.1"/>
    </source>
</evidence>
<protein>
    <submittedName>
        <fullName evidence="2">NUDIX domain-containing protein</fullName>
    </submittedName>
</protein>
<sequence>MLQLRDDKPDIAWPGYWPVLTGGVEADETPRTAVLGEIQEEAGGGVAECSNGCGGIFSGSWSSGQSRRA</sequence>
<dbReference type="AlphaFoldDB" id="A0AB39MP89"/>
<proteinExistence type="predicted"/>
<dbReference type="InterPro" id="IPR015797">
    <property type="entry name" value="NUDIX_hydrolase-like_dom_sf"/>
</dbReference>
<name>A0AB39MP89_9ACTN</name>
<gene>
    <name evidence="2" type="ORF">AB5J58_21840</name>
</gene>
<feature type="domain" description="Nudix hydrolase" evidence="1">
    <location>
        <begin position="11"/>
        <end position="43"/>
    </location>
</feature>
<dbReference type="RefSeq" id="WP_369192597.1">
    <property type="nucleotide sequence ID" value="NZ_CP163431.1"/>
</dbReference>
<accession>A0AB39MP89</accession>
<organism evidence="2">
    <name type="scientific">Streptomyces sp. R08</name>
    <dbReference type="NCBI Taxonomy" id="3238624"/>
    <lineage>
        <taxon>Bacteria</taxon>
        <taxon>Bacillati</taxon>
        <taxon>Actinomycetota</taxon>
        <taxon>Actinomycetes</taxon>
        <taxon>Kitasatosporales</taxon>
        <taxon>Streptomycetaceae</taxon>
        <taxon>Streptomyces</taxon>
    </lineage>
</organism>
<dbReference type="Pfam" id="PF00293">
    <property type="entry name" value="NUDIX"/>
    <property type="match status" value="1"/>
</dbReference>
<dbReference type="SUPFAM" id="SSF55811">
    <property type="entry name" value="Nudix"/>
    <property type="match status" value="1"/>
</dbReference>